<comment type="function">
    <text evidence="8">Component of the Mediator complex, a coactivator involved in the regulated transcription of nearly all RNA polymerase II-dependent genes. Mediator functions as a bridge to convey information from gene-specific regulatory proteins to the basal RNA polymerase II transcription machinery.</text>
</comment>
<dbReference type="GO" id="GO:0070847">
    <property type="term" value="C:core mediator complex"/>
    <property type="evidence" value="ECO:0007669"/>
    <property type="project" value="TreeGrafter"/>
</dbReference>
<evidence type="ECO:0000256" key="9">
    <source>
        <dbReference type="SAM" id="Coils"/>
    </source>
</evidence>
<comment type="subunit">
    <text evidence="8">Component of the Mediator complex.</text>
</comment>
<dbReference type="GO" id="GO:0003712">
    <property type="term" value="F:transcription coregulator activity"/>
    <property type="evidence" value="ECO:0007669"/>
    <property type="project" value="InterPro"/>
</dbReference>
<sequence>MSGLFSVYPPPPPYYKYFTQENIDKLAKFKETQAASNILPPSDQPTPLEKEDASATSSSNIKDHFPLEYLEPPEPPADGPYRSFGEIWQTEDKLPKLSDTGIKQLYSNSEGNQDRIFELKKLLHSLLIQFIELAGIMSISPESFPAKIEDIRVLLINMHHLLNEYRPHQSRESLILLMESQLEDKRREIADLKQKNEQVQNKVADLTKQFDSVLLEKNEKSGVSSNSNTSRRKSRTTSVVEERVDETDEGKKPSIDDLQWQLLDFQPT</sequence>
<keyword evidence="5 8" id="KW-0010">Activator</keyword>
<dbReference type="EMBL" id="CCBN010000007">
    <property type="protein sequence ID" value="CDO54354.1"/>
    <property type="molecule type" value="Genomic_DNA"/>
</dbReference>
<dbReference type="InterPro" id="IPR009244">
    <property type="entry name" value="Mediatior_Med7"/>
</dbReference>
<evidence type="ECO:0000256" key="8">
    <source>
        <dbReference type="RuleBase" id="RU364060"/>
    </source>
</evidence>
<evidence type="ECO:0000256" key="7">
    <source>
        <dbReference type="ARBA" id="ARBA00023242"/>
    </source>
</evidence>
<gene>
    <name evidence="11" type="ORF">BN980_GECA07s03431g</name>
</gene>
<dbReference type="OrthoDB" id="10253553at2759"/>
<dbReference type="GO" id="GO:0016592">
    <property type="term" value="C:mediator complex"/>
    <property type="evidence" value="ECO:0007669"/>
    <property type="project" value="InterPro"/>
</dbReference>
<keyword evidence="4 8" id="KW-0805">Transcription regulation</keyword>
<name>A0A0J9XBY7_GEOCN</name>
<proteinExistence type="inferred from homology"/>
<evidence type="ECO:0000256" key="1">
    <source>
        <dbReference type="ARBA" id="ARBA00004123"/>
    </source>
</evidence>
<evidence type="ECO:0000256" key="4">
    <source>
        <dbReference type="ARBA" id="ARBA00023015"/>
    </source>
</evidence>
<keyword evidence="9" id="KW-0175">Coiled coil</keyword>
<dbReference type="InterPro" id="IPR037212">
    <property type="entry name" value="Med7/Med21-like"/>
</dbReference>
<dbReference type="GO" id="GO:0006357">
    <property type="term" value="P:regulation of transcription by RNA polymerase II"/>
    <property type="evidence" value="ECO:0007669"/>
    <property type="project" value="InterPro"/>
</dbReference>
<evidence type="ECO:0000256" key="3">
    <source>
        <dbReference type="ARBA" id="ARBA00020631"/>
    </source>
</evidence>
<dbReference type="Gene3D" id="6.10.140.200">
    <property type="match status" value="1"/>
</dbReference>
<accession>A0A0J9XBY7</accession>
<dbReference type="Proteomes" id="UP000242525">
    <property type="component" value="Unassembled WGS sequence"/>
</dbReference>
<evidence type="ECO:0000256" key="6">
    <source>
        <dbReference type="ARBA" id="ARBA00023163"/>
    </source>
</evidence>
<feature type="region of interest" description="Disordered" evidence="10">
    <location>
        <begin position="217"/>
        <end position="258"/>
    </location>
</feature>
<dbReference type="SUPFAM" id="SSF140718">
    <property type="entry name" value="Mediator hinge subcomplex-like"/>
    <property type="match status" value="1"/>
</dbReference>
<dbReference type="AlphaFoldDB" id="A0A0J9XBY7"/>
<comment type="subcellular location">
    <subcellularLocation>
        <location evidence="1 8">Nucleus</location>
    </subcellularLocation>
</comment>
<reference evidence="11" key="1">
    <citation type="submission" date="2014-03" db="EMBL/GenBank/DDBJ databases">
        <authorList>
            <person name="Casaregola S."/>
        </authorList>
    </citation>
    <scope>NUCLEOTIDE SEQUENCE [LARGE SCALE GENOMIC DNA]</scope>
    <source>
        <strain evidence="11">CLIB 918</strain>
    </source>
</reference>
<organism evidence="11 12">
    <name type="scientific">Geotrichum candidum</name>
    <name type="common">Oospora lactis</name>
    <name type="synonym">Dipodascus geotrichum</name>
    <dbReference type="NCBI Taxonomy" id="1173061"/>
    <lineage>
        <taxon>Eukaryota</taxon>
        <taxon>Fungi</taxon>
        <taxon>Dikarya</taxon>
        <taxon>Ascomycota</taxon>
        <taxon>Saccharomycotina</taxon>
        <taxon>Dipodascomycetes</taxon>
        <taxon>Dipodascales</taxon>
        <taxon>Dipodascaceae</taxon>
        <taxon>Geotrichum</taxon>
    </lineage>
</organism>
<comment type="similarity">
    <text evidence="2 8">Belongs to the Mediator complex subunit 7 family.</text>
</comment>
<evidence type="ECO:0000256" key="2">
    <source>
        <dbReference type="ARBA" id="ARBA00009994"/>
    </source>
</evidence>
<evidence type="ECO:0000313" key="12">
    <source>
        <dbReference type="Proteomes" id="UP000242525"/>
    </source>
</evidence>
<dbReference type="PANTHER" id="PTHR21428">
    <property type="entry name" value="MEDIATOR OF RNA POLYMERASE II TRANSCRIPTION SUBUNIT 7"/>
    <property type="match status" value="1"/>
</dbReference>
<dbReference type="STRING" id="1173061.A0A0J9XBY7"/>
<dbReference type="InterPro" id="IPR044888">
    <property type="entry name" value="Mediatior_Med7_sf"/>
</dbReference>
<evidence type="ECO:0000256" key="5">
    <source>
        <dbReference type="ARBA" id="ARBA00023159"/>
    </source>
</evidence>
<feature type="region of interest" description="Disordered" evidence="10">
    <location>
        <begin position="34"/>
        <end position="62"/>
    </location>
</feature>
<evidence type="ECO:0000313" key="11">
    <source>
        <dbReference type="EMBL" id="CDO54354.1"/>
    </source>
</evidence>
<keyword evidence="7 8" id="KW-0539">Nucleus</keyword>
<protein>
    <recommendedName>
        <fullName evidence="3 8">Mediator of RNA polymerase II transcription subunit 7</fullName>
    </recommendedName>
</protein>
<dbReference type="Gene3D" id="6.10.140.1520">
    <property type="match status" value="1"/>
</dbReference>
<feature type="coiled-coil region" evidence="9">
    <location>
        <begin position="175"/>
        <end position="216"/>
    </location>
</feature>
<comment type="caution">
    <text evidence="11">The sequence shown here is derived from an EMBL/GenBank/DDBJ whole genome shotgun (WGS) entry which is preliminary data.</text>
</comment>
<evidence type="ECO:0000256" key="10">
    <source>
        <dbReference type="SAM" id="MobiDB-lite"/>
    </source>
</evidence>
<keyword evidence="12" id="KW-1185">Reference proteome</keyword>
<dbReference type="Pfam" id="PF05983">
    <property type="entry name" value="Med7"/>
    <property type="match status" value="1"/>
</dbReference>
<dbReference type="PANTHER" id="PTHR21428:SF11">
    <property type="entry name" value="MEDIATOR OF RNA POLYMERASE II TRANSCRIPTION SUBUNIT 7"/>
    <property type="match status" value="1"/>
</dbReference>
<keyword evidence="6 8" id="KW-0804">Transcription</keyword>